<dbReference type="AlphaFoldDB" id="A0A1X7EFN3"/>
<evidence type="ECO:0000313" key="1">
    <source>
        <dbReference type="EMBL" id="AKO92712.1"/>
    </source>
</evidence>
<dbReference type="PATRIC" id="fig|135735.6.peg.2468"/>
<evidence type="ECO:0000313" key="2">
    <source>
        <dbReference type="Proteomes" id="UP000036202"/>
    </source>
</evidence>
<organism evidence="1 2">
    <name type="scientific">Priestia filamentosa</name>
    <dbReference type="NCBI Taxonomy" id="1402861"/>
    <lineage>
        <taxon>Bacteria</taxon>
        <taxon>Bacillati</taxon>
        <taxon>Bacillota</taxon>
        <taxon>Bacilli</taxon>
        <taxon>Bacillales</taxon>
        <taxon>Bacillaceae</taxon>
        <taxon>Priestia</taxon>
    </lineage>
</organism>
<keyword evidence="2" id="KW-1185">Reference proteome</keyword>
<protein>
    <submittedName>
        <fullName evidence="1">Uncharacterized protein</fullName>
    </submittedName>
</protein>
<dbReference type="Proteomes" id="UP000036202">
    <property type="component" value="Chromosome"/>
</dbReference>
<dbReference type="OrthoDB" id="1919832at2"/>
<dbReference type="EMBL" id="CP011974">
    <property type="protein sequence ID" value="AKO92712.1"/>
    <property type="molecule type" value="Genomic_DNA"/>
</dbReference>
<dbReference type="KEGG" id="beo:BEH_11780"/>
<reference evidence="2" key="2">
    <citation type="submission" date="2015-06" db="EMBL/GenBank/DDBJ databases">
        <title>Genome Sequence of Bacillus endophyticus and Analysis of its Companion Mechanism in the Ketogulonigenium vulgare-Bacillus strain Consortium.</title>
        <authorList>
            <person name="Jia N."/>
            <person name="Du J."/>
            <person name="Ding M.-Z."/>
            <person name="Gao F."/>
            <person name="Yuan Y.-J."/>
        </authorList>
    </citation>
    <scope>NUCLEOTIDE SEQUENCE [LARGE SCALE GENOMIC DNA]</scope>
    <source>
        <strain evidence="2">Hbe603</strain>
    </source>
</reference>
<sequence length="276" mass="30937">MTNELFGRVIKVHIEGDYKADFTNDKFHIEFESPFDDDEKPNETKIMIYNLSTNSISRIKKGANLTLQAGYRSDYGVITEGTIDRTLTEQDGVDKVTNIYLLEGKDYSEVEVTAETSTNVGSELRIAFKAGTKASVIIRTLVKDLGFQIAEMKLPTDKTYSNGYTATGQILNNLTEVVKDCGASMYWRRGKMIIRSIKEGDDERFVLESSTGLTESPEPFEEEDAKGFNVKSLLQHRITTASIIELKSRTANGKYRAKKGKHVATGSEFRTEVQVI</sequence>
<name>A0A1X7EFN3_9BACI</name>
<gene>
    <name evidence="1" type="ORF">BEH_11780</name>
</gene>
<reference evidence="1 2" key="1">
    <citation type="journal article" date="2015" name="PLoS ONE">
        <title>Genome Sequence of Bacillus endophyticus and Analysis of Its Companion Mechanism in the Ketogulonigenium vulgare-Bacillus Strain Consortium.</title>
        <authorList>
            <person name="Jia N."/>
            <person name="Du J."/>
            <person name="Ding M.Z."/>
            <person name="Gao F."/>
            <person name="Yuan Y.J."/>
        </authorList>
    </citation>
    <scope>NUCLEOTIDE SEQUENCE [LARGE SCALE GENOMIC DNA]</scope>
    <source>
        <strain evidence="1 2">Hbe603</strain>
    </source>
</reference>
<accession>A0A1X7EFN3</accession>
<proteinExistence type="predicted"/>
<dbReference type="RefSeq" id="WP_046217273.1">
    <property type="nucleotide sequence ID" value="NZ_CP011974.1"/>
</dbReference>
<dbReference type="NCBIfam" id="NF047561">
    <property type="entry name" value="orf58_phage_fam"/>
    <property type="match status" value="1"/>
</dbReference>
<accession>A0A0H4KF33</accession>
<dbReference type="GeneID" id="93701640"/>